<keyword evidence="2" id="KW-1185">Reference proteome</keyword>
<dbReference type="Proteomes" id="UP000697472">
    <property type="component" value="Unassembled WGS sequence"/>
</dbReference>
<gene>
    <name evidence="1" type="ORF">JOC28_000201</name>
</gene>
<organism evidence="1 2">
    <name type="scientific">Streptococcus loxodontisalivarius</name>
    <dbReference type="NCBI Taxonomy" id="1349415"/>
    <lineage>
        <taxon>Bacteria</taxon>
        <taxon>Bacillati</taxon>
        <taxon>Bacillota</taxon>
        <taxon>Bacilli</taxon>
        <taxon>Lactobacillales</taxon>
        <taxon>Streptococcaceae</taxon>
        <taxon>Streptococcus</taxon>
    </lineage>
</organism>
<reference evidence="1 2" key="1">
    <citation type="submission" date="2021-01" db="EMBL/GenBank/DDBJ databases">
        <title>Genomic Encyclopedia of Type Strains, Phase IV (KMG-IV): sequencing the most valuable type-strain genomes for metagenomic binning, comparative biology and taxonomic classification.</title>
        <authorList>
            <person name="Goeker M."/>
        </authorList>
    </citation>
    <scope>NUCLEOTIDE SEQUENCE [LARGE SCALE GENOMIC DNA]</scope>
    <source>
        <strain evidence="1 2">DSM 27382</strain>
    </source>
</reference>
<dbReference type="PANTHER" id="PTHR40026">
    <property type="entry name" value="PROTEIN VEG"/>
    <property type="match status" value="1"/>
</dbReference>
<proteinExistence type="predicted"/>
<protein>
    <submittedName>
        <fullName evidence="1">Uncharacterized protein Veg</fullName>
    </submittedName>
</protein>
<dbReference type="RefSeq" id="WP_205008786.1">
    <property type="nucleotide sequence ID" value="NZ_JAFBEH010000002.1"/>
</dbReference>
<name>A0ABS2PPF2_9STRE</name>
<dbReference type="PIRSF" id="PIRSF037257">
    <property type="entry name" value="DUF1021"/>
    <property type="match status" value="1"/>
</dbReference>
<evidence type="ECO:0000313" key="2">
    <source>
        <dbReference type="Proteomes" id="UP000697472"/>
    </source>
</evidence>
<sequence>MSDAFADVAKMKKIKEDVKNHEGQLVELTLENGRKREKNKIGRLIEVYPSLFIVEYNDIGIMANSYVESYTYSDILTEKTLIRYLSAEEQAELEAK</sequence>
<dbReference type="Pfam" id="PF06257">
    <property type="entry name" value="VEG"/>
    <property type="match status" value="1"/>
</dbReference>
<dbReference type="Gene3D" id="2.30.30.100">
    <property type="match status" value="1"/>
</dbReference>
<accession>A0ABS2PPF2</accession>
<evidence type="ECO:0000313" key="1">
    <source>
        <dbReference type="EMBL" id="MBM7641913.1"/>
    </source>
</evidence>
<dbReference type="PANTHER" id="PTHR40026:SF1">
    <property type="entry name" value="PROTEIN VEG"/>
    <property type="match status" value="1"/>
</dbReference>
<dbReference type="InterPro" id="IPR009366">
    <property type="entry name" value="Protein_Veg"/>
</dbReference>
<dbReference type="EMBL" id="JAFBEH010000002">
    <property type="protein sequence ID" value="MBM7641913.1"/>
    <property type="molecule type" value="Genomic_DNA"/>
</dbReference>
<comment type="caution">
    <text evidence="1">The sequence shown here is derived from an EMBL/GenBank/DDBJ whole genome shotgun (WGS) entry which is preliminary data.</text>
</comment>